<dbReference type="Gene3D" id="3.90.420.10">
    <property type="entry name" value="Oxidoreductase, molybdopterin-binding domain"/>
    <property type="match status" value="1"/>
</dbReference>
<evidence type="ECO:0000313" key="4">
    <source>
        <dbReference type="Proteomes" id="UP000573599"/>
    </source>
</evidence>
<proteinExistence type="predicted"/>
<dbReference type="PANTHER" id="PTHR19372:SF7">
    <property type="entry name" value="SULFITE OXIDASE, MITOCHONDRIAL"/>
    <property type="match status" value="1"/>
</dbReference>
<dbReference type="InterPro" id="IPR036374">
    <property type="entry name" value="OxRdtase_Mopterin-bd_sf"/>
</dbReference>
<dbReference type="InterPro" id="IPR000572">
    <property type="entry name" value="OxRdtase_Mopterin-bd_dom"/>
</dbReference>
<dbReference type="Proteomes" id="UP000573599">
    <property type="component" value="Unassembled WGS sequence"/>
</dbReference>
<gene>
    <name evidence="3" type="ORF">BJ986_001563</name>
</gene>
<keyword evidence="1" id="KW-0472">Membrane</keyword>
<organism evidence="3 4">
    <name type="scientific">Pedococcus badiiscoriae</name>
    <dbReference type="NCBI Taxonomy" id="642776"/>
    <lineage>
        <taxon>Bacteria</taxon>
        <taxon>Bacillati</taxon>
        <taxon>Actinomycetota</taxon>
        <taxon>Actinomycetes</taxon>
        <taxon>Micrococcales</taxon>
        <taxon>Intrasporangiaceae</taxon>
        <taxon>Pedococcus</taxon>
    </lineage>
</organism>
<protein>
    <submittedName>
        <fullName evidence="3">DMSO/TMAO reductase YedYZ molybdopterin-dependent catalytic subunit</fullName>
    </submittedName>
</protein>
<dbReference type="RefSeq" id="WP_179421467.1">
    <property type="nucleotide sequence ID" value="NZ_JACCAB010000001.1"/>
</dbReference>
<feature type="transmembrane region" description="Helical" evidence="1">
    <location>
        <begin position="76"/>
        <end position="95"/>
    </location>
</feature>
<accession>A0A852WNX4</accession>
<dbReference type="Gene3D" id="2.60.40.650">
    <property type="match status" value="1"/>
</dbReference>
<feature type="transmembrane region" description="Helical" evidence="1">
    <location>
        <begin position="181"/>
        <end position="200"/>
    </location>
</feature>
<feature type="transmembrane region" description="Helical" evidence="1">
    <location>
        <begin position="15"/>
        <end position="39"/>
    </location>
</feature>
<keyword evidence="1" id="KW-0812">Transmembrane</keyword>
<dbReference type="GO" id="GO:0008482">
    <property type="term" value="F:sulfite oxidase activity"/>
    <property type="evidence" value="ECO:0007669"/>
    <property type="project" value="TreeGrafter"/>
</dbReference>
<reference evidence="3 4" key="1">
    <citation type="submission" date="2020-07" db="EMBL/GenBank/DDBJ databases">
        <title>Sequencing the genomes of 1000 actinobacteria strains.</title>
        <authorList>
            <person name="Klenk H.-P."/>
        </authorList>
    </citation>
    <scope>NUCLEOTIDE SEQUENCE [LARGE SCALE GENOMIC DNA]</scope>
    <source>
        <strain evidence="3 4">DSM 23987</strain>
    </source>
</reference>
<dbReference type="GO" id="GO:0006790">
    <property type="term" value="P:sulfur compound metabolic process"/>
    <property type="evidence" value="ECO:0007669"/>
    <property type="project" value="TreeGrafter"/>
</dbReference>
<evidence type="ECO:0000259" key="2">
    <source>
        <dbReference type="Pfam" id="PF00174"/>
    </source>
</evidence>
<feature type="domain" description="Oxidoreductase molybdopterin-binding" evidence="2">
    <location>
        <begin position="254"/>
        <end position="403"/>
    </location>
</feature>
<keyword evidence="4" id="KW-1185">Reference proteome</keyword>
<sequence>MEHPRRSPGATGQRLMYAVSGVLAAAAGMAVGHLVAAFVNPSASPVLAVGSTVIDATPTPVKEWAVRNFGTADKPVLLGSVALVTALAAAGIGWVSRTRPSLANVLVVGLAMLAGLAAWSRPASAPFDIVPALVTAAVGVATLTGLRALIPNLPTPGAAQESPLSHTAYAKGASGEPARRNFLIGAAGVTVGAAALGALGQKLAAPATLPSSVTLPKPQTALPPLPTGIEGKVPGISPFSTPLNDFYRVDTALVIPRIDVGNWVLEIGGKVDKKLSITFAELLTMPMIEKDITLNCVSNEVGGPYISSTRWLGVRVRDLLERAGVQHGVDQILSESTDGMTISTPIQALTDDRDALIAVAMNGQPLPARHGFPARMVTPGLYGFVGATKWLTKLTATTYAADKAYWTQRDWAIDGTVKTQARIDTPAGLATYKPGKVAIGGVAWAQLRGIKEVEVRVDNGPWEKATLGPDGGTDYWRQWFWVWDATSGRHELTVRATDGTGALQTDKRADPFPGGASGWHSIVVLIS</sequence>
<dbReference type="Pfam" id="PF00174">
    <property type="entry name" value="Oxidored_molyb"/>
    <property type="match status" value="1"/>
</dbReference>
<keyword evidence="1" id="KW-1133">Transmembrane helix</keyword>
<dbReference type="GO" id="GO:0043546">
    <property type="term" value="F:molybdopterin cofactor binding"/>
    <property type="evidence" value="ECO:0007669"/>
    <property type="project" value="TreeGrafter"/>
</dbReference>
<dbReference type="PANTHER" id="PTHR19372">
    <property type="entry name" value="SULFITE REDUCTASE"/>
    <property type="match status" value="1"/>
</dbReference>
<evidence type="ECO:0000313" key="3">
    <source>
        <dbReference type="EMBL" id="NYG07076.1"/>
    </source>
</evidence>
<dbReference type="SUPFAM" id="SSF56524">
    <property type="entry name" value="Oxidoreductase molybdopterin-binding domain"/>
    <property type="match status" value="1"/>
</dbReference>
<name>A0A852WNX4_9MICO</name>
<comment type="caution">
    <text evidence="3">The sequence shown here is derived from an EMBL/GenBank/DDBJ whole genome shotgun (WGS) entry which is preliminary data.</text>
</comment>
<dbReference type="SUPFAM" id="SSF81296">
    <property type="entry name" value="E set domains"/>
    <property type="match status" value="1"/>
</dbReference>
<dbReference type="GO" id="GO:0020037">
    <property type="term" value="F:heme binding"/>
    <property type="evidence" value="ECO:0007669"/>
    <property type="project" value="TreeGrafter"/>
</dbReference>
<dbReference type="AlphaFoldDB" id="A0A852WNX4"/>
<feature type="transmembrane region" description="Helical" evidence="1">
    <location>
        <begin position="102"/>
        <end position="120"/>
    </location>
</feature>
<dbReference type="InterPro" id="IPR014756">
    <property type="entry name" value="Ig_E-set"/>
</dbReference>
<evidence type="ECO:0000256" key="1">
    <source>
        <dbReference type="SAM" id="Phobius"/>
    </source>
</evidence>
<dbReference type="EMBL" id="JACCAB010000001">
    <property type="protein sequence ID" value="NYG07076.1"/>
    <property type="molecule type" value="Genomic_DNA"/>
</dbReference>
<feature type="transmembrane region" description="Helical" evidence="1">
    <location>
        <begin position="132"/>
        <end position="150"/>
    </location>
</feature>